<feature type="domain" description="ShKT" evidence="5">
    <location>
        <begin position="25"/>
        <end position="63"/>
    </location>
</feature>
<dbReference type="GO" id="GO:0004601">
    <property type="term" value="F:peroxidase activity"/>
    <property type="evidence" value="ECO:0007669"/>
    <property type="project" value="UniProtKB-KW"/>
</dbReference>
<dbReference type="EMBL" id="HBGZ01003453">
    <property type="protein sequence ID" value="CAD9576695.1"/>
    <property type="molecule type" value="Transcribed_RNA"/>
</dbReference>
<protein>
    <recommendedName>
        <fullName evidence="5">ShKT domain-containing protein</fullName>
    </recommendedName>
</protein>
<keyword evidence="4" id="KW-0732">Signal</keyword>
<accession>A0A7S2P3I3</accession>
<dbReference type="InterPro" id="IPR000889">
    <property type="entry name" value="Glutathione_peroxidase"/>
</dbReference>
<dbReference type="InterPro" id="IPR003582">
    <property type="entry name" value="ShKT_dom"/>
</dbReference>
<dbReference type="AlphaFoldDB" id="A0A7S2P3I3"/>
<gene>
    <name evidence="6" type="ORF">SMAR0320_LOCUS2333</name>
</gene>
<organism evidence="6">
    <name type="scientific">Skeletonema marinoi</name>
    <dbReference type="NCBI Taxonomy" id="267567"/>
    <lineage>
        <taxon>Eukaryota</taxon>
        <taxon>Sar</taxon>
        <taxon>Stramenopiles</taxon>
        <taxon>Ochrophyta</taxon>
        <taxon>Bacillariophyta</taxon>
        <taxon>Coscinodiscophyceae</taxon>
        <taxon>Thalassiosirophycidae</taxon>
        <taxon>Thalassiosirales</taxon>
        <taxon>Skeletonemataceae</taxon>
        <taxon>Skeletonema</taxon>
        <taxon>Skeletonema marinoi-dohrnii complex</taxon>
    </lineage>
</organism>
<reference evidence="6" key="1">
    <citation type="submission" date="2021-01" db="EMBL/GenBank/DDBJ databases">
        <authorList>
            <person name="Corre E."/>
            <person name="Pelletier E."/>
            <person name="Niang G."/>
            <person name="Scheremetjew M."/>
            <person name="Finn R."/>
            <person name="Kale V."/>
            <person name="Holt S."/>
            <person name="Cochrane G."/>
            <person name="Meng A."/>
            <person name="Brown T."/>
            <person name="Cohen L."/>
        </authorList>
    </citation>
    <scope>NUCLEOTIDE SEQUENCE</scope>
    <source>
        <strain evidence="6">SM1012Den-03</strain>
    </source>
</reference>
<dbReference type="GO" id="GO:0006979">
    <property type="term" value="P:response to oxidative stress"/>
    <property type="evidence" value="ECO:0007669"/>
    <property type="project" value="InterPro"/>
</dbReference>
<dbReference type="Pfam" id="PF01549">
    <property type="entry name" value="ShK"/>
    <property type="match status" value="1"/>
</dbReference>
<evidence type="ECO:0000256" key="1">
    <source>
        <dbReference type="ARBA" id="ARBA00006926"/>
    </source>
</evidence>
<dbReference type="SUPFAM" id="SSF52833">
    <property type="entry name" value="Thioredoxin-like"/>
    <property type="match status" value="1"/>
</dbReference>
<evidence type="ECO:0000256" key="3">
    <source>
        <dbReference type="ARBA" id="ARBA00023002"/>
    </source>
</evidence>
<name>A0A7S2P3I3_9STRA</name>
<dbReference type="PANTHER" id="PTHR11592:SF78">
    <property type="entry name" value="GLUTATHIONE PEROXIDASE"/>
    <property type="match status" value="1"/>
</dbReference>
<evidence type="ECO:0000313" key="6">
    <source>
        <dbReference type="EMBL" id="CAD9576695.1"/>
    </source>
</evidence>
<keyword evidence="2" id="KW-0575">Peroxidase</keyword>
<dbReference type="Pfam" id="PF00255">
    <property type="entry name" value="GSHPx"/>
    <property type="match status" value="1"/>
</dbReference>
<keyword evidence="3" id="KW-0560">Oxidoreductase</keyword>
<proteinExistence type="inferred from homology"/>
<sequence>MMINRLCSTVVAIIICCLLASRVAASPSDKFPECEEWASRGDCKPNGRPYFMQQNCPLACHKATYRPPETSTNHDIDDFYQLSATGANGKVVSMENFEGYVTVIVNVARLCDYTELFYNTLEHMQGIYPWAVQIIAFPFDSPDASIDACIKQIEADEKDEQHKIRIMKPMDGPDSHPVFDFLKEAFNVEALDSGFASYFFINPDGNFIEMHYGASYNALKRFVDYHVKEDL</sequence>
<dbReference type="Gene3D" id="3.40.30.10">
    <property type="entry name" value="Glutaredoxin"/>
    <property type="match status" value="1"/>
</dbReference>
<dbReference type="PANTHER" id="PTHR11592">
    <property type="entry name" value="GLUTATHIONE PEROXIDASE"/>
    <property type="match status" value="1"/>
</dbReference>
<dbReference type="PROSITE" id="PS51670">
    <property type="entry name" value="SHKT"/>
    <property type="match status" value="1"/>
</dbReference>
<dbReference type="InterPro" id="IPR036249">
    <property type="entry name" value="Thioredoxin-like_sf"/>
</dbReference>
<evidence type="ECO:0000256" key="4">
    <source>
        <dbReference type="SAM" id="SignalP"/>
    </source>
</evidence>
<feature type="signal peptide" evidence="4">
    <location>
        <begin position="1"/>
        <end position="25"/>
    </location>
</feature>
<comment type="similarity">
    <text evidence="1">Belongs to the glutathione peroxidase family.</text>
</comment>
<dbReference type="PROSITE" id="PS51355">
    <property type="entry name" value="GLUTATHIONE_PEROXID_3"/>
    <property type="match status" value="1"/>
</dbReference>
<feature type="chain" id="PRO_5030688960" description="ShKT domain-containing protein" evidence="4">
    <location>
        <begin position="26"/>
        <end position="231"/>
    </location>
</feature>
<evidence type="ECO:0000259" key="5">
    <source>
        <dbReference type="PROSITE" id="PS51670"/>
    </source>
</evidence>
<evidence type="ECO:0000256" key="2">
    <source>
        <dbReference type="ARBA" id="ARBA00022559"/>
    </source>
</evidence>